<accession>A0A4D7B725</accession>
<dbReference type="AlphaFoldDB" id="A0A4D7B725"/>
<evidence type="ECO:0000313" key="4">
    <source>
        <dbReference type="EMBL" id="QCI63952.1"/>
    </source>
</evidence>
<evidence type="ECO:0000259" key="3">
    <source>
        <dbReference type="PROSITE" id="PS51898"/>
    </source>
</evidence>
<evidence type="ECO:0000313" key="5">
    <source>
        <dbReference type="Proteomes" id="UP000298781"/>
    </source>
</evidence>
<sequence>MPVSYQQATSLYTPRGLRKYLTADERARFLRAAWSCPRADLRALCLLLVHTGCRISEALALTAASIEPASGFIAVRSLKKRKRVIVIREVPAPPDLLRELATVHALDDGPKDRRLWPLSRSRAWSLVKQLMREAGIAEGPQATPKGLRHGFGVHAIQSGIPLNLVQRWLGHARMETTAIYLQVMGDEERQIAARMWIAPRDEPVAPRI</sequence>
<dbReference type="PROSITE" id="PS51898">
    <property type="entry name" value="TYR_RECOMBINASE"/>
    <property type="match status" value="1"/>
</dbReference>
<dbReference type="Pfam" id="PF00589">
    <property type="entry name" value="Phage_integrase"/>
    <property type="match status" value="1"/>
</dbReference>
<dbReference type="GO" id="GO:0003677">
    <property type="term" value="F:DNA binding"/>
    <property type="evidence" value="ECO:0007669"/>
    <property type="project" value="InterPro"/>
</dbReference>
<dbReference type="InterPro" id="IPR013762">
    <property type="entry name" value="Integrase-like_cat_sf"/>
</dbReference>
<evidence type="ECO:0000256" key="1">
    <source>
        <dbReference type="ARBA" id="ARBA00022908"/>
    </source>
</evidence>
<feature type="domain" description="Tyr recombinase" evidence="3">
    <location>
        <begin position="16"/>
        <end position="193"/>
    </location>
</feature>
<reference evidence="4 5" key="1">
    <citation type="submission" date="2019-04" db="EMBL/GenBank/DDBJ databases">
        <title>Phreatobacter aquaticus sp. nov.</title>
        <authorList>
            <person name="Choi A."/>
        </authorList>
    </citation>
    <scope>NUCLEOTIDE SEQUENCE [LARGE SCALE GENOMIC DNA]</scope>
    <source>
        <strain evidence="4 5">KCTC 52518</strain>
    </source>
</reference>
<keyword evidence="5" id="KW-1185">Reference proteome</keyword>
<dbReference type="CDD" id="cd00397">
    <property type="entry name" value="DNA_BRE_C"/>
    <property type="match status" value="1"/>
</dbReference>
<organism evidence="4 5">
    <name type="scientific">Phreatobacter stygius</name>
    <dbReference type="NCBI Taxonomy" id="1940610"/>
    <lineage>
        <taxon>Bacteria</taxon>
        <taxon>Pseudomonadati</taxon>
        <taxon>Pseudomonadota</taxon>
        <taxon>Alphaproteobacteria</taxon>
        <taxon>Hyphomicrobiales</taxon>
        <taxon>Phreatobacteraceae</taxon>
        <taxon>Phreatobacter</taxon>
    </lineage>
</organism>
<gene>
    <name evidence="4" type="ORF">E8M01_06645</name>
</gene>
<proteinExistence type="predicted"/>
<keyword evidence="1" id="KW-0229">DNA integration</keyword>
<name>A0A4D7B725_9HYPH</name>
<dbReference type="OrthoDB" id="9801717at2"/>
<dbReference type="PANTHER" id="PTHR30349:SF64">
    <property type="entry name" value="PROPHAGE INTEGRASE INTD-RELATED"/>
    <property type="match status" value="1"/>
</dbReference>
<dbReference type="PANTHER" id="PTHR30349">
    <property type="entry name" value="PHAGE INTEGRASE-RELATED"/>
    <property type="match status" value="1"/>
</dbReference>
<dbReference type="InterPro" id="IPR011010">
    <property type="entry name" value="DNA_brk_join_enz"/>
</dbReference>
<dbReference type="Gene3D" id="1.10.443.10">
    <property type="entry name" value="Intergrase catalytic core"/>
    <property type="match status" value="1"/>
</dbReference>
<dbReference type="GO" id="GO:0015074">
    <property type="term" value="P:DNA integration"/>
    <property type="evidence" value="ECO:0007669"/>
    <property type="project" value="UniProtKB-KW"/>
</dbReference>
<protein>
    <submittedName>
        <fullName evidence="4">Site-specific integrase</fullName>
    </submittedName>
</protein>
<keyword evidence="2" id="KW-0233">DNA recombination</keyword>
<dbReference type="Proteomes" id="UP000298781">
    <property type="component" value="Chromosome"/>
</dbReference>
<dbReference type="KEGG" id="pstg:E8M01_06645"/>
<dbReference type="EMBL" id="CP039690">
    <property type="protein sequence ID" value="QCI63952.1"/>
    <property type="molecule type" value="Genomic_DNA"/>
</dbReference>
<dbReference type="RefSeq" id="WP_136959408.1">
    <property type="nucleotide sequence ID" value="NZ_CP039690.1"/>
</dbReference>
<dbReference type="SUPFAM" id="SSF56349">
    <property type="entry name" value="DNA breaking-rejoining enzymes"/>
    <property type="match status" value="1"/>
</dbReference>
<dbReference type="InterPro" id="IPR002104">
    <property type="entry name" value="Integrase_catalytic"/>
</dbReference>
<dbReference type="GO" id="GO:0006310">
    <property type="term" value="P:DNA recombination"/>
    <property type="evidence" value="ECO:0007669"/>
    <property type="project" value="UniProtKB-KW"/>
</dbReference>
<dbReference type="InterPro" id="IPR050090">
    <property type="entry name" value="Tyrosine_recombinase_XerCD"/>
</dbReference>
<evidence type="ECO:0000256" key="2">
    <source>
        <dbReference type="ARBA" id="ARBA00023172"/>
    </source>
</evidence>